<sequence length="115" mass="12501">MEKLKRNWLRAIGVLTLVLGVFFVVKAMDYNKLKTSEPEELHWFQIDGAYTDTDAVSPSNASYINSNPIPPAGTGCNGTAKQCVSGFLESQTVVVGGVRMLNGAQTPAEVAYYKN</sequence>
<protein>
    <submittedName>
        <fullName evidence="1">Uncharacterized protein</fullName>
    </submittedName>
</protein>
<accession>A0ABW5L0Y2</accession>
<dbReference type="Proteomes" id="UP001597440">
    <property type="component" value="Unassembled WGS sequence"/>
</dbReference>
<reference evidence="2" key="1">
    <citation type="journal article" date="2019" name="Int. J. Syst. Evol. Microbiol.">
        <title>The Global Catalogue of Microorganisms (GCM) 10K type strain sequencing project: providing services to taxonomists for standard genome sequencing and annotation.</title>
        <authorList>
            <consortium name="The Broad Institute Genomics Platform"/>
            <consortium name="The Broad Institute Genome Sequencing Center for Infectious Disease"/>
            <person name="Wu L."/>
            <person name="Ma J."/>
        </authorList>
    </citation>
    <scope>NUCLEOTIDE SEQUENCE [LARGE SCALE GENOMIC DNA]</scope>
    <source>
        <strain evidence="2">KCTC 52298</strain>
    </source>
</reference>
<evidence type="ECO:0000313" key="1">
    <source>
        <dbReference type="EMBL" id="MFD2554205.1"/>
    </source>
</evidence>
<comment type="caution">
    <text evidence="1">The sequence shown here is derived from an EMBL/GenBank/DDBJ whole genome shotgun (WGS) entry which is preliminary data.</text>
</comment>
<evidence type="ECO:0000313" key="2">
    <source>
        <dbReference type="Proteomes" id="UP001597440"/>
    </source>
</evidence>
<dbReference type="EMBL" id="JBHULD010000008">
    <property type="protein sequence ID" value="MFD2554205.1"/>
    <property type="molecule type" value="Genomic_DNA"/>
</dbReference>
<gene>
    <name evidence="1" type="ORF">ACFSQW_07380</name>
</gene>
<dbReference type="RefSeq" id="WP_210355994.1">
    <property type="nucleotide sequence ID" value="NZ_JAEQMU010000006.1"/>
</dbReference>
<name>A0ABW5L0Y2_9SPHI</name>
<organism evidence="1 2">
    <name type="scientific">Sphingobacterium tabacisoli</name>
    <dbReference type="NCBI Taxonomy" id="2044855"/>
    <lineage>
        <taxon>Bacteria</taxon>
        <taxon>Pseudomonadati</taxon>
        <taxon>Bacteroidota</taxon>
        <taxon>Sphingobacteriia</taxon>
        <taxon>Sphingobacteriales</taxon>
        <taxon>Sphingobacteriaceae</taxon>
        <taxon>Sphingobacterium</taxon>
    </lineage>
</organism>
<proteinExistence type="predicted"/>
<keyword evidence="2" id="KW-1185">Reference proteome</keyword>